<dbReference type="Gene3D" id="3.10.20.740">
    <property type="match status" value="1"/>
</dbReference>
<comment type="similarity">
    <text evidence="2">Belongs to the complex I 75 kDa subunit family.</text>
</comment>
<dbReference type="GO" id="GO:0051539">
    <property type="term" value="F:4 iron, 4 sulfur cluster binding"/>
    <property type="evidence" value="ECO:0007669"/>
    <property type="project" value="UniProtKB-KW"/>
</dbReference>
<dbReference type="Pfam" id="PF13510">
    <property type="entry name" value="Fer2_4"/>
    <property type="match status" value="1"/>
</dbReference>
<dbReference type="InterPro" id="IPR001041">
    <property type="entry name" value="2Fe-2S_ferredoxin-type"/>
</dbReference>
<dbReference type="InterPro" id="IPR000283">
    <property type="entry name" value="NADH_UbQ_OxRdtase_75kDa_su_CS"/>
</dbReference>
<name>A0A060NNR7_9BURK</name>
<keyword evidence="5" id="KW-0408">Iron</keyword>
<evidence type="ECO:0000259" key="7">
    <source>
        <dbReference type="PROSITE" id="PS51085"/>
    </source>
</evidence>
<dbReference type="Gene3D" id="3.30.70.20">
    <property type="match status" value="1"/>
</dbReference>
<proteinExistence type="inferred from homology"/>
<keyword evidence="10" id="KW-1185">Reference proteome</keyword>
<dbReference type="CDD" id="cd00207">
    <property type="entry name" value="fer2"/>
    <property type="match status" value="1"/>
</dbReference>
<sequence>MKVEITIDGQPVQTELGRTLIDVAAEVGVYIPSLCYVKGKECLGTCRVCSVKVNGAVNAACTVRVSNGMEVEVNDPTMVDMRKSLVEFLFVEGNHNCPSCEKSGRCQLQAAGYETDMMVSRFPYRFPVRDNSPGSEKIWLERDRCIFCQRCVEFVRDQETGQKIFSISGRGGTARIEMDVELANRMSDEQVREAVDLCPVGTILQKRVGHDVPIGQRKYEVQTLRARSLNIPGAKHEPRS</sequence>
<dbReference type="GO" id="GO:0008137">
    <property type="term" value="F:NADH dehydrogenase (ubiquinone) activity"/>
    <property type="evidence" value="ECO:0007669"/>
    <property type="project" value="InterPro"/>
</dbReference>
<evidence type="ECO:0000256" key="5">
    <source>
        <dbReference type="ARBA" id="ARBA00023004"/>
    </source>
</evidence>
<gene>
    <name evidence="9" type="primary">hoxU</name>
    <name evidence="9" type="ORF">SMCB_1159</name>
</gene>
<dbReference type="RefSeq" id="WP_045535724.1">
    <property type="nucleotide sequence ID" value="NZ_AP014569.1"/>
</dbReference>
<dbReference type="InterPro" id="IPR019574">
    <property type="entry name" value="NADH_UbQ_OxRdtase_Gsu_4Fe4S-bd"/>
</dbReference>
<evidence type="ECO:0000256" key="1">
    <source>
        <dbReference type="ARBA" id="ARBA00001966"/>
    </source>
</evidence>
<dbReference type="PIRSF" id="PIRSF000309">
    <property type="entry name" value="NAD_red_hyd_HoxU"/>
    <property type="match status" value="1"/>
</dbReference>
<dbReference type="SMART" id="SM00929">
    <property type="entry name" value="NADH-G_4Fe-4S_3"/>
    <property type="match status" value="1"/>
</dbReference>
<dbReference type="Proteomes" id="UP000066014">
    <property type="component" value="Chromosome"/>
</dbReference>
<organism evidence="9 10">
    <name type="scientific">Serpentinimonas maccroryi</name>
    <dbReference type="NCBI Taxonomy" id="1458426"/>
    <lineage>
        <taxon>Bacteria</taxon>
        <taxon>Pseudomonadati</taxon>
        <taxon>Pseudomonadota</taxon>
        <taxon>Betaproteobacteria</taxon>
        <taxon>Burkholderiales</taxon>
        <taxon>Comamonadaceae</taxon>
        <taxon>Serpentinimonas</taxon>
    </lineage>
</organism>
<evidence type="ECO:0000313" key="10">
    <source>
        <dbReference type="Proteomes" id="UP000066014"/>
    </source>
</evidence>
<feature type="domain" description="2Fe-2S ferredoxin-type" evidence="7">
    <location>
        <begin position="1"/>
        <end position="77"/>
    </location>
</feature>
<feature type="domain" description="4Fe-4S His(Cys)3-ligated-type" evidence="8">
    <location>
        <begin position="77"/>
        <end position="116"/>
    </location>
</feature>
<dbReference type="KEGG" id="cbab:SMCB_1159"/>
<comment type="cofactor">
    <cofactor evidence="1">
        <name>[4Fe-4S] cluster</name>
        <dbReference type="ChEBI" id="CHEBI:49883"/>
    </cofactor>
</comment>
<keyword evidence="9" id="KW-0830">Ubiquinone</keyword>
<dbReference type="GO" id="GO:0016491">
    <property type="term" value="F:oxidoreductase activity"/>
    <property type="evidence" value="ECO:0007669"/>
    <property type="project" value="InterPro"/>
</dbReference>
<evidence type="ECO:0000259" key="8">
    <source>
        <dbReference type="PROSITE" id="PS51839"/>
    </source>
</evidence>
<dbReference type="GO" id="GO:0042773">
    <property type="term" value="P:ATP synthesis coupled electron transport"/>
    <property type="evidence" value="ECO:0007669"/>
    <property type="project" value="InterPro"/>
</dbReference>
<dbReference type="GO" id="GO:0016020">
    <property type="term" value="C:membrane"/>
    <property type="evidence" value="ECO:0007669"/>
    <property type="project" value="InterPro"/>
</dbReference>
<evidence type="ECO:0000256" key="2">
    <source>
        <dbReference type="ARBA" id="ARBA00005404"/>
    </source>
</evidence>
<dbReference type="PROSITE" id="PS51839">
    <property type="entry name" value="4FE4S_HC3"/>
    <property type="match status" value="1"/>
</dbReference>
<evidence type="ECO:0000256" key="4">
    <source>
        <dbReference type="ARBA" id="ARBA00022723"/>
    </source>
</evidence>
<dbReference type="InterPro" id="IPR016214">
    <property type="entry name" value="NAD-red_Hydgase_HoxS_gsu"/>
</dbReference>
<keyword evidence="6" id="KW-0411">Iron-sulfur</keyword>
<dbReference type="Pfam" id="PF10588">
    <property type="entry name" value="NADH-G_4Fe-4S_3"/>
    <property type="match status" value="1"/>
</dbReference>
<dbReference type="STRING" id="1458426.SMCB_1159"/>
<keyword evidence="3" id="KW-0004">4Fe-4S</keyword>
<dbReference type="EMBL" id="AP014569">
    <property type="protein sequence ID" value="BAO83387.1"/>
    <property type="molecule type" value="Genomic_DNA"/>
</dbReference>
<dbReference type="OrthoDB" id="9810782at2"/>
<dbReference type="SUPFAM" id="SSF54292">
    <property type="entry name" value="2Fe-2S ferredoxin-like"/>
    <property type="match status" value="1"/>
</dbReference>
<dbReference type="PROSITE" id="PS00641">
    <property type="entry name" value="COMPLEX1_75K_1"/>
    <property type="match status" value="1"/>
</dbReference>
<keyword evidence="4" id="KW-0479">Metal-binding</keyword>
<evidence type="ECO:0000256" key="3">
    <source>
        <dbReference type="ARBA" id="ARBA00022485"/>
    </source>
</evidence>
<accession>A0A060NNR7</accession>
<dbReference type="InterPro" id="IPR036010">
    <property type="entry name" value="2Fe-2S_ferredoxin-like_sf"/>
</dbReference>
<dbReference type="PROSITE" id="PS51085">
    <property type="entry name" value="2FE2S_FER_2"/>
    <property type="match status" value="1"/>
</dbReference>
<evidence type="ECO:0000313" key="9">
    <source>
        <dbReference type="EMBL" id="BAO83387.1"/>
    </source>
</evidence>
<dbReference type="HOGENOM" id="CLU_000422_11_3_4"/>
<dbReference type="InterPro" id="IPR054351">
    <property type="entry name" value="NADH_UbQ_OxRdtase_ferredoxin"/>
</dbReference>
<protein>
    <submittedName>
        <fullName evidence="9">NADH dehydrogenase/NADH:ubiquinone oxidoreductase 75 kD subunit chain G</fullName>
    </submittedName>
</protein>
<dbReference type="AlphaFoldDB" id="A0A060NNR7"/>
<evidence type="ECO:0000256" key="6">
    <source>
        <dbReference type="ARBA" id="ARBA00023014"/>
    </source>
</evidence>
<dbReference type="PROSITE" id="PS00643">
    <property type="entry name" value="COMPLEX1_75K_3"/>
    <property type="match status" value="1"/>
</dbReference>
<dbReference type="GO" id="GO:0046872">
    <property type="term" value="F:metal ion binding"/>
    <property type="evidence" value="ECO:0007669"/>
    <property type="project" value="UniProtKB-KW"/>
</dbReference>
<dbReference type="Pfam" id="PF22117">
    <property type="entry name" value="Fer4_Nqo3"/>
    <property type="match status" value="1"/>
</dbReference>
<reference evidence="9 10" key="1">
    <citation type="journal article" date="2014" name="Nat. Commun.">
        <title>Physiological and genomic features of highly alkaliphilic hydrogen-utilizing Betaproteobacteria from a continental serpentinizing site.</title>
        <authorList>
            <person name="Suzuki S."/>
            <person name="Kuenen J.G."/>
            <person name="Schipper K."/>
            <person name="van der Velde S."/>
            <person name="Ishii S."/>
            <person name="Wu A."/>
            <person name="Sorokin D.Y."/>
            <person name="Tenney A."/>
            <person name="Meng X.Y."/>
            <person name="Morrill P.L."/>
            <person name="Kamagata Y."/>
            <person name="Muyzer G."/>
            <person name="Nealson K.H."/>
        </authorList>
    </citation>
    <scope>NUCLEOTIDE SEQUENCE [LARGE SCALE GENOMIC DNA]</scope>
    <source>
        <strain evidence="9 10">B1</strain>
    </source>
</reference>
<dbReference type="PROSITE" id="PS00642">
    <property type="entry name" value="COMPLEX1_75K_2"/>
    <property type="match status" value="1"/>
</dbReference>